<evidence type="ECO:0000313" key="1">
    <source>
        <dbReference type="EMBL" id="KAG0411301.1"/>
    </source>
</evidence>
<keyword evidence="2" id="KW-1185">Reference proteome</keyword>
<sequence length="250" mass="27025">MAAGLPRTRSGLLFAGATLGAADVFRRIVALLTAPACCLPAPIHVGLTRSFIIETTAGRDAPAGSPVAFALGRRFGPALNFAAFERVRRVFGLVPRKMPPSQGSPKHPARPAWSLGLCDLFPVKITASEKTPYRTFDDKGARIRRGFRVVDVFPAVSACVPGLFEHAADGSGSPGSGNLLLAFALDGPVDGRFRVWMVPDSSHAEEPRLGDVVVCFRSARPDGWRELSRVGEYWTDLGWMRKDDETLICH</sequence>
<dbReference type="Proteomes" id="UP000805193">
    <property type="component" value="Unassembled WGS sequence"/>
</dbReference>
<protein>
    <submittedName>
        <fullName evidence="1">Uncharacterized protein</fullName>
    </submittedName>
</protein>
<evidence type="ECO:0000313" key="2">
    <source>
        <dbReference type="Proteomes" id="UP000805193"/>
    </source>
</evidence>
<organism evidence="1 2">
    <name type="scientific">Ixodes persulcatus</name>
    <name type="common">Taiga tick</name>
    <dbReference type="NCBI Taxonomy" id="34615"/>
    <lineage>
        <taxon>Eukaryota</taxon>
        <taxon>Metazoa</taxon>
        <taxon>Ecdysozoa</taxon>
        <taxon>Arthropoda</taxon>
        <taxon>Chelicerata</taxon>
        <taxon>Arachnida</taxon>
        <taxon>Acari</taxon>
        <taxon>Parasitiformes</taxon>
        <taxon>Ixodida</taxon>
        <taxon>Ixodoidea</taxon>
        <taxon>Ixodidae</taxon>
        <taxon>Ixodinae</taxon>
        <taxon>Ixodes</taxon>
    </lineage>
</organism>
<name>A0AC60NW91_IXOPE</name>
<dbReference type="EMBL" id="JABSTQ010011445">
    <property type="protein sequence ID" value="KAG0411301.1"/>
    <property type="molecule type" value="Genomic_DNA"/>
</dbReference>
<reference evidence="1 2" key="1">
    <citation type="journal article" date="2020" name="Cell">
        <title>Large-Scale Comparative Analyses of Tick Genomes Elucidate Their Genetic Diversity and Vector Capacities.</title>
        <authorList>
            <consortium name="Tick Genome and Microbiome Consortium (TIGMIC)"/>
            <person name="Jia N."/>
            <person name="Wang J."/>
            <person name="Shi W."/>
            <person name="Du L."/>
            <person name="Sun Y."/>
            <person name="Zhan W."/>
            <person name="Jiang J.F."/>
            <person name="Wang Q."/>
            <person name="Zhang B."/>
            <person name="Ji P."/>
            <person name="Bell-Sakyi L."/>
            <person name="Cui X.M."/>
            <person name="Yuan T.T."/>
            <person name="Jiang B.G."/>
            <person name="Yang W.F."/>
            <person name="Lam T.T."/>
            <person name="Chang Q.C."/>
            <person name="Ding S.J."/>
            <person name="Wang X.J."/>
            <person name="Zhu J.G."/>
            <person name="Ruan X.D."/>
            <person name="Zhao L."/>
            <person name="Wei J.T."/>
            <person name="Ye R.Z."/>
            <person name="Que T.C."/>
            <person name="Du C.H."/>
            <person name="Zhou Y.H."/>
            <person name="Cheng J.X."/>
            <person name="Dai P.F."/>
            <person name="Guo W.B."/>
            <person name="Han X.H."/>
            <person name="Huang E.J."/>
            <person name="Li L.F."/>
            <person name="Wei W."/>
            <person name="Gao Y.C."/>
            <person name="Liu J.Z."/>
            <person name="Shao H.Z."/>
            <person name="Wang X."/>
            <person name="Wang C.C."/>
            <person name="Yang T.C."/>
            <person name="Huo Q.B."/>
            <person name="Li W."/>
            <person name="Chen H.Y."/>
            <person name="Chen S.E."/>
            <person name="Zhou L.G."/>
            <person name="Ni X.B."/>
            <person name="Tian J.H."/>
            <person name="Sheng Y."/>
            <person name="Liu T."/>
            <person name="Pan Y.S."/>
            <person name="Xia L.Y."/>
            <person name="Li J."/>
            <person name="Zhao F."/>
            <person name="Cao W.C."/>
        </authorList>
    </citation>
    <scope>NUCLEOTIDE SEQUENCE [LARGE SCALE GENOMIC DNA]</scope>
    <source>
        <strain evidence="1">Iper-2018</strain>
    </source>
</reference>
<accession>A0AC60NW91</accession>
<gene>
    <name evidence="1" type="ORF">HPB47_011573</name>
</gene>
<proteinExistence type="predicted"/>
<comment type="caution">
    <text evidence="1">The sequence shown here is derived from an EMBL/GenBank/DDBJ whole genome shotgun (WGS) entry which is preliminary data.</text>
</comment>